<dbReference type="InterPro" id="IPR002048">
    <property type="entry name" value="EF_hand_dom"/>
</dbReference>
<organism evidence="2 3">
    <name type="scientific">Dinothrombium tinctorium</name>
    <dbReference type="NCBI Taxonomy" id="1965070"/>
    <lineage>
        <taxon>Eukaryota</taxon>
        <taxon>Metazoa</taxon>
        <taxon>Ecdysozoa</taxon>
        <taxon>Arthropoda</taxon>
        <taxon>Chelicerata</taxon>
        <taxon>Arachnida</taxon>
        <taxon>Acari</taxon>
        <taxon>Acariformes</taxon>
        <taxon>Trombidiformes</taxon>
        <taxon>Prostigmata</taxon>
        <taxon>Anystina</taxon>
        <taxon>Parasitengona</taxon>
        <taxon>Trombidioidea</taxon>
        <taxon>Trombidiidae</taxon>
        <taxon>Dinothrombium</taxon>
    </lineage>
</organism>
<gene>
    <name evidence="2" type="ORF">B4U79_18516</name>
</gene>
<keyword evidence="3" id="KW-1185">Reference proteome</keyword>
<dbReference type="PANTHER" id="PTHR10827:SF85">
    <property type="entry name" value="CALCIUM-BINDING PROTEIN"/>
    <property type="match status" value="1"/>
</dbReference>
<evidence type="ECO:0000259" key="1">
    <source>
        <dbReference type="PROSITE" id="PS50222"/>
    </source>
</evidence>
<dbReference type="GO" id="GO:0005509">
    <property type="term" value="F:calcium ion binding"/>
    <property type="evidence" value="ECO:0007669"/>
    <property type="project" value="InterPro"/>
</dbReference>
<feature type="domain" description="EF-hand" evidence="1">
    <location>
        <begin position="176"/>
        <end position="211"/>
    </location>
</feature>
<evidence type="ECO:0000313" key="3">
    <source>
        <dbReference type="Proteomes" id="UP000285301"/>
    </source>
</evidence>
<dbReference type="PROSITE" id="PS50222">
    <property type="entry name" value="EF_HAND_2"/>
    <property type="match status" value="3"/>
</dbReference>
<dbReference type="EMBL" id="NCKU01008028">
    <property type="protein sequence ID" value="RWS02198.1"/>
    <property type="molecule type" value="Genomic_DNA"/>
</dbReference>
<sequence length="227" mass="26739">MFESLDIDGDEKISVKDVLNALRDGEEKRIKNKAIEIWPSSKDIHWSNYSEYLNRSGEDVNYDFERKKWTFVDRDENDFLSSEQFTQFLSLENSQNPTLKSFWVQETFASLDANNDSSVSQEEFLIPLKKLVHKEEIIDAENWFTAQLDKFNSIDADKDKFLSFDECEKWLMNDDQSSAFIEKIIEESDTNKDTLVSFDEFGENYEPFLILLPNSFFSYDQNDDNLE</sequence>
<reference evidence="2 3" key="1">
    <citation type="journal article" date="2018" name="Gigascience">
        <title>Genomes of trombidid mites reveal novel predicted allergens and laterally-transferred genes associated with secondary metabolism.</title>
        <authorList>
            <person name="Dong X."/>
            <person name="Chaisiri K."/>
            <person name="Xia D."/>
            <person name="Armstrong S.D."/>
            <person name="Fang Y."/>
            <person name="Donnelly M.J."/>
            <person name="Kadowaki T."/>
            <person name="McGarry J.W."/>
            <person name="Darby A.C."/>
            <person name="Makepeace B.L."/>
        </authorList>
    </citation>
    <scope>NUCLEOTIDE SEQUENCE [LARGE SCALE GENOMIC DNA]</scope>
    <source>
        <strain evidence="2">UoL-WK</strain>
    </source>
</reference>
<comment type="caution">
    <text evidence="2">The sequence shown here is derived from an EMBL/GenBank/DDBJ whole genome shotgun (WGS) entry which is preliminary data.</text>
</comment>
<name>A0A443QGR4_9ACAR</name>
<dbReference type="SMART" id="SM00054">
    <property type="entry name" value="EFh"/>
    <property type="match status" value="4"/>
</dbReference>
<dbReference type="OrthoDB" id="293868at2759"/>
<accession>A0A443QGR4</accession>
<evidence type="ECO:0000313" key="2">
    <source>
        <dbReference type="EMBL" id="RWS02198.1"/>
    </source>
</evidence>
<dbReference type="Proteomes" id="UP000285301">
    <property type="component" value="Unassembled WGS sequence"/>
</dbReference>
<dbReference type="PANTHER" id="PTHR10827">
    <property type="entry name" value="RETICULOCALBIN"/>
    <property type="match status" value="1"/>
</dbReference>
<feature type="domain" description="EF-hand" evidence="1">
    <location>
        <begin position="99"/>
        <end position="134"/>
    </location>
</feature>
<protein>
    <recommendedName>
        <fullName evidence="1">EF-hand domain-containing protein</fullName>
    </recommendedName>
</protein>
<dbReference type="Gene3D" id="1.10.238.10">
    <property type="entry name" value="EF-hand"/>
    <property type="match status" value="2"/>
</dbReference>
<dbReference type="InterPro" id="IPR011992">
    <property type="entry name" value="EF-hand-dom_pair"/>
</dbReference>
<feature type="domain" description="EF-hand" evidence="1">
    <location>
        <begin position="1"/>
        <end position="28"/>
    </location>
</feature>
<proteinExistence type="predicted"/>
<dbReference type="AlphaFoldDB" id="A0A443QGR4"/>
<dbReference type="SUPFAM" id="SSF47473">
    <property type="entry name" value="EF-hand"/>
    <property type="match status" value="2"/>
</dbReference>